<feature type="transmembrane region" description="Helical" evidence="7">
    <location>
        <begin position="54"/>
        <end position="75"/>
    </location>
</feature>
<keyword evidence="4 7" id="KW-1133">Transmembrane helix</keyword>
<feature type="non-terminal residue" evidence="8">
    <location>
        <position position="1"/>
    </location>
</feature>
<keyword evidence="5 7" id="KW-0472">Membrane</keyword>
<name>A0A843VLK9_COLES</name>
<accession>A0A843VLK9</accession>
<feature type="region of interest" description="Disordered" evidence="6">
    <location>
        <begin position="298"/>
        <end position="321"/>
    </location>
</feature>
<evidence type="ECO:0000256" key="1">
    <source>
        <dbReference type="ARBA" id="ARBA00004141"/>
    </source>
</evidence>
<dbReference type="OrthoDB" id="551896at2759"/>
<feature type="transmembrane region" description="Helical" evidence="7">
    <location>
        <begin position="23"/>
        <end position="42"/>
    </location>
</feature>
<comment type="subcellular location">
    <subcellularLocation>
        <location evidence="1">Membrane</location>
        <topology evidence="1">Multi-pass membrane protein</topology>
    </subcellularLocation>
</comment>
<comment type="caution">
    <text evidence="8">The sequence shown here is derived from an EMBL/GenBank/DDBJ whole genome shotgun (WGS) entry which is preliminary data.</text>
</comment>
<feature type="transmembrane region" description="Helical" evidence="7">
    <location>
        <begin position="157"/>
        <end position="177"/>
    </location>
</feature>
<protein>
    <recommendedName>
        <fullName evidence="10">Transmembrane protein 45B</fullName>
    </recommendedName>
</protein>
<organism evidence="8 9">
    <name type="scientific">Colocasia esculenta</name>
    <name type="common">Wild taro</name>
    <name type="synonym">Arum esculentum</name>
    <dbReference type="NCBI Taxonomy" id="4460"/>
    <lineage>
        <taxon>Eukaryota</taxon>
        <taxon>Viridiplantae</taxon>
        <taxon>Streptophyta</taxon>
        <taxon>Embryophyta</taxon>
        <taxon>Tracheophyta</taxon>
        <taxon>Spermatophyta</taxon>
        <taxon>Magnoliopsida</taxon>
        <taxon>Liliopsida</taxon>
        <taxon>Araceae</taxon>
        <taxon>Aroideae</taxon>
        <taxon>Colocasieae</taxon>
        <taxon>Colocasia</taxon>
    </lineage>
</organism>
<dbReference type="Pfam" id="PF04819">
    <property type="entry name" value="DUF716"/>
    <property type="match status" value="1"/>
</dbReference>
<feature type="transmembrane region" description="Helical" evidence="7">
    <location>
        <begin position="95"/>
        <end position="114"/>
    </location>
</feature>
<evidence type="ECO:0008006" key="10">
    <source>
        <dbReference type="Google" id="ProtNLM"/>
    </source>
</evidence>
<dbReference type="GO" id="GO:0016020">
    <property type="term" value="C:membrane"/>
    <property type="evidence" value="ECO:0007669"/>
    <property type="project" value="UniProtKB-SubCell"/>
</dbReference>
<dbReference type="InterPro" id="IPR006904">
    <property type="entry name" value="DUF716"/>
</dbReference>
<evidence type="ECO:0000256" key="6">
    <source>
        <dbReference type="SAM" id="MobiDB-lite"/>
    </source>
</evidence>
<gene>
    <name evidence="8" type="ORF">Taro_026768</name>
</gene>
<feature type="transmembrane region" description="Helical" evidence="7">
    <location>
        <begin position="126"/>
        <end position="145"/>
    </location>
</feature>
<evidence type="ECO:0000256" key="4">
    <source>
        <dbReference type="ARBA" id="ARBA00022989"/>
    </source>
</evidence>
<evidence type="ECO:0000256" key="5">
    <source>
        <dbReference type="ARBA" id="ARBA00023136"/>
    </source>
</evidence>
<evidence type="ECO:0000256" key="3">
    <source>
        <dbReference type="ARBA" id="ARBA00022692"/>
    </source>
</evidence>
<evidence type="ECO:0000313" key="8">
    <source>
        <dbReference type="EMBL" id="MQL94114.1"/>
    </source>
</evidence>
<evidence type="ECO:0000256" key="7">
    <source>
        <dbReference type="SAM" id="Phobius"/>
    </source>
</evidence>
<proteinExistence type="inferred from homology"/>
<dbReference type="Proteomes" id="UP000652761">
    <property type="component" value="Unassembled WGS sequence"/>
</dbReference>
<comment type="similarity">
    <text evidence="2">Belongs to the TMEM45 family.</text>
</comment>
<evidence type="ECO:0000313" key="9">
    <source>
        <dbReference type="Proteomes" id="UP000652761"/>
    </source>
</evidence>
<sequence>LPSQLSSGATIPEVEQAPEMSGLLAYSVAGLGLLLIGVAESLAPFLPLPHHIPFRFLSAASLAALALLNSLLSSLDAVRPPPRRDPLGLALQLDSAAVASIFLLYALAGAGASSRRFRLHLPLPPSLLDLLCLFAFAAEFLLFALQRKDVTGVENRYYDLLLVPVAVCAAGTALCATRPGAPFPRLARGIGLSLQGTWFLQMGFSFFSSAISHGCDLHQRSRGNFTIKCKGHPQYHRGRAIATLQFDGHLALLVVATLGIYAAMVSRRDHLLPGDRYRKYKPLSEMQRFDHLPPSHFTLDSSDDEAVAGERGRENGEITAESQELRLMPVSALNGSTR</sequence>
<keyword evidence="3 7" id="KW-0812">Transmembrane</keyword>
<dbReference type="PANTHER" id="PTHR46285:SF7">
    <property type="entry name" value="OS06G0238900 PROTEIN"/>
    <property type="match status" value="1"/>
</dbReference>
<dbReference type="EMBL" id="NMUH01001633">
    <property type="protein sequence ID" value="MQL94114.1"/>
    <property type="molecule type" value="Genomic_DNA"/>
</dbReference>
<dbReference type="PANTHER" id="PTHR46285">
    <property type="entry name" value="PROTEINASE INHIBITOR I4, SERPIN (DUF716)-RELATED"/>
    <property type="match status" value="1"/>
</dbReference>
<dbReference type="AlphaFoldDB" id="A0A843VLK9"/>
<reference evidence="8" key="1">
    <citation type="submission" date="2017-07" db="EMBL/GenBank/DDBJ databases">
        <title>Taro Niue Genome Assembly and Annotation.</title>
        <authorList>
            <person name="Atibalentja N."/>
            <person name="Keating K."/>
            <person name="Fields C.J."/>
        </authorList>
    </citation>
    <scope>NUCLEOTIDE SEQUENCE</scope>
    <source>
        <strain evidence="8">Niue_2</strain>
        <tissue evidence="8">Leaf</tissue>
    </source>
</reference>
<evidence type="ECO:0000256" key="2">
    <source>
        <dbReference type="ARBA" id="ARBA00006948"/>
    </source>
</evidence>
<keyword evidence="9" id="KW-1185">Reference proteome</keyword>